<dbReference type="SUPFAM" id="SSF88659">
    <property type="entry name" value="Sigma3 and sigma4 domains of RNA polymerase sigma factors"/>
    <property type="match status" value="1"/>
</dbReference>
<evidence type="ECO:0000256" key="1">
    <source>
        <dbReference type="ARBA" id="ARBA00010641"/>
    </source>
</evidence>
<dbReference type="NCBIfam" id="TIGR02989">
    <property type="entry name" value="Sig-70_gvs1"/>
    <property type="match status" value="1"/>
</dbReference>
<protein>
    <submittedName>
        <fullName evidence="5">ECF RNA polymerase sigma factor SigR</fullName>
    </submittedName>
</protein>
<dbReference type="EMBL" id="CP037421">
    <property type="protein sequence ID" value="QDT30129.1"/>
    <property type="molecule type" value="Genomic_DNA"/>
</dbReference>
<keyword evidence="3" id="KW-0731">Sigma factor</keyword>
<dbReference type="InterPro" id="IPR013324">
    <property type="entry name" value="RNA_pol_sigma_r3/r4-like"/>
</dbReference>
<name>A0A517QEQ6_9PLAN</name>
<dbReference type="PANTHER" id="PTHR43133:SF51">
    <property type="entry name" value="RNA POLYMERASE SIGMA FACTOR"/>
    <property type="match status" value="1"/>
</dbReference>
<proteinExistence type="inferred from homology"/>
<sequence>MGNPLTSSTDQPAFPDTTSEESREFISLFTRHQRRIYLYILSMIPHPLEAEEILQNTNLVIWKKSQQFEVGTNFFAWACQIAHYEILKYRKKRGRDKHQFSDEFVSQVAEAVKENQDLFELRRNALTFCLAKLRKKDRELIQRRYQGNNQGKDLADDLGRPVNSVYQSLGRVRRTLFECINRYIAAESYSHE</sequence>
<dbReference type="AlphaFoldDB" id="A0A517QEQ6"/>
<dbReference type="GO" id="GO:0016987">
    <property type="term" value="F:sigma factor activity"/>
    <property type="evidence" value="ECO:0007669"/>
    <property type="project" value="UniProtKB-KW"/>
</dbReference>
<comment type="similarity">
    <text evidence="1">Belongs to the sigma-70 factor family. ECF subfamily.</text>
</comment>
<keyword evidence="2" id="KW-0805">Transcription regulation</keyword>
<evidence type="ECO:0000256" key="4">
    <source>
        <dbReference type="ARBA" id="ARBA00023163"/>
    </source>
</evidence>
<dbReference type="InterPro" id="IPR007627">
    <property type="entry name" value="RNA_pol_sigma70_r2"/>
</dbReference>
<evidence type="ECO:0000256" key="2">
    <source>
        <dbReference type="ARBA" id="ARBA00023015"/>
    </source>
</evidence>
<reference evidence="5 6" key="1">
    <citation type="submission" date="2019-03" db="EMBL/GenBank/DDBJ databases">
        <title>Deep-cultivation of Planctomycetes and their phenomic and genomic characterization uncovers novel biology.</title>
        <authorList>
            <person name="Wiegand S."/>
            <person name="Jogler M."/>
            <person name="Boedeker C."/>
            <person name="Pinto D."/>
            <person name="Vollmers J."/>
            <person name="Rivas-Marin E."/>
            <person name="Kohn T."/>
            <person name="Peeters S.H."/>
            <person name="Heuer A."/>
            <person name="Rast P."/>
            <person name="Oberbeckmann S."/>
            <person name="Bunk B."/>
            <person name="Jeske O."/>
            <person name="Meyerdierks A."/>
            <person name="Storesund J.E."/>
            <person name="Kallscheuer N."/>
            <person name="Luecker S."/>
            <person name="Lage O.M."/>
            <person name="Pohl T."/>
            <person name="Merkel B.J."/>
            <person name="Hornburger P."/>
            <person name="Mueller R.-W."/>
            <person name="Bruemmer F."/>
            <person name="Labrenz M."/>
            <person name="Spormann A.M."/>
            <person name="Op den Camp H."/>
            <person name="Overmann J."/>
            <person name="Amann R."/>
            <person name="Jetten M.S.M."/>
            <person name="Mascher T."/>
            <person name="Medema M.H."/>
            <person name="Devos D.P."/>
            <person name="Kaster A.-K."/>
            <person name="Ovreas L."/>
            <person name="Rohde M."/>
            <person name="Galperin M.Y."/>
            <person name="Jogler C."/>
        </authorList>
    </citation>
    <scope>NUCLEOTIDE SEQUENCE [LARGE SCALE GENOMIC DNA]</scope>
    <source>
        <strain evidence="5 6">Enr10</strain>
    </source>
</reference>
<dbReference type="Gene3D" id="1.10.10.10">
    <property type="entry name" value="Winged helix-like DNA-binding domain superfamily/Winged helix DNA-binding domain"/>
    <property type="match status" value="1"/>
</dbReference>
<gene>
    <name evidence="5" type="primary">sigR_2</name>
    <name evidence="5" type="ORF">Enr10x_54890</name>
</gene>
<organism evidence="5 6">
    <name type="scientific">Gimesia panareensis</name>
    <dbReference type="NCBI Taxonomy" id="2527978"/>
    <lineage>
        <taxon>Bacteria</taxon>
        <taxon>Pseudomonadati</taxon>
        <taxon>Planctomycetota</taxon>
        <taxon>Planctomycetia</taxon>
        <taxon>Planctomycetales</taxon>
        <taxon>Planctomycetaceae</taxon>
        <taxon>Gimesia</taxon>
    </lineage>
</organism>
<dbReference type="Pfam" id="PF04542">
    <property type="entry name" value="Sigma70_r2"/>
    <property type="match status" value="1"/>
</dbReference>
<keyword evidence="6" id="KW-1185">Reference proteome</keyword>
<dbReference type="GO" id="GO:0006352">
    <property type="term" value="P:DNA-templated transcription initiation"/>
    <property type="evidence" value="ECO:0007669"/>
    <property type="project" value="InterPro"/>
</dbReference>
<dbReference type="Proteomes" id="UP000315647">
    <property type="component" value="Chromosome"/>
</dbReference>
<dbReference type="InterPro" id="IPR014284">
    <property type="entry name" value="RNA_pol_sigma-70_dom"/>
</dbReference>
<evidence type="ECO:0000313" key="5">
    <source>
        <dbReference type="EMBL" id="QDT30129.1"/>
    </source>
</evidence>
<dbReference type="SUPFAM" id="SSF88946">
    <property type="entry name" value="Sigma2 domain of RNA polymerase sigma factors"/>
    <property type="match status" value="1"/>
</dbReference>
<evidence type="ECO:0000256" key="3">
    <source>
        <dbReference type="ARBA" id="ARBA00023082"/>
    </source>
</evidence>
<accession>A0A517QEQ6</accession>
<dbReference type="Gene3D" id="1.10.1740.10">
    <property type="match status" value="1"/>
</dbReference>
<dbReference type="PANTHER" id="PTHR43133">
    <property type="entry name" value="RNA POLYMERASE ECF-TYPE SIGMA FACTO"/>
    <property type="match status" value="1"/>
</dbReference>
<dbReference type="InterPro" id="IPR014331">
    <property type="entry name" value="RNA_pol_sigma70_ECF_RHOBA"/>
</dbReference>
<dbReference type="InterPro" id="IPR036388">
    <property type="entry name" value="WH-like_DNA-bd_sf"/>
</dbReference>
<evidence type="ECO:0000313" key="6">
    <source>
        <dbReference type="Proteomes" id="UP000315647"/>
    </source>
</evidence>
<accession>A0A518AEQ7</accession>
<dbReference type="InterPro" id="IPR039425">
    <property type="entry name" value="RNA_pol_sigma-70-like"/>
</dbReference>
<dbReference type="NCBIfam" id="TIGR02937">
    <property type="entry name" value="sigma70-ECF"/>
    <property type="match status" value="1"/>
</dbReference>
<dbReference type="InterPro" id="IPR013325">
    <property type="entry name" value="RNA_pol_sigma_r2"/>
</dbReference>
<keyword evidence="4" id="KW-0804">Transcription</keyword>